<evidence type="ECO:0000313" key="3">
    <source>
        <dbReference type="EMBL" id="MBU8875046.1"/>
    </source>
</evidence>
<proteinExistence type="inferred from homology"/>
<gene>
    <name evidence="3" type="ORF">KQ910_14810</name>
</gene>
<evidence type="ECO:0000313" key="4">
    <source>
        <dbReference type="Proteomes" id="UP000727907"/>
    </source>
</evidence>
<dbReference type="PANTHER" id="PTHR43630:SF2">
    <property type="entry name" value="GLYCOSYLTRANSFERASE"/>
    <property type="match status" value="1"/>
</dbReference>
<dbReference type="PANTHER" id="PTHR43630">
    <property type="entry name" value="POLY-BETA-1,6-N-ACETYL-D-GLUCOSAMINE SYNTHASE"/>
    <property type="match status" value="1"/>
</dbReference>
<evidence type="ECO:0000256" key="1">
    <source>
        <dbReference type="ARBA" id="ARBA00038494"/>
    </source>
</evidence>
<organism evidence="3 4">
    <name type="scientific">Reyranella humidisoli</name>
    <dbReference type="NCBI Taxonomy" id="2849149"/>
    <lineage>
        <taxon>Bacteria</taxon>
        <taxon>Pseudomonadati</taxon>
        <taxon>Pseudomonadota</taxon>
        <taxon>Alphaproteobacteria</taxon>
        <taxon>Hyphomicrobiales</taxon>
        <taxon>Reyranellaceae</taxon>
        <taxon>Reyranella</taxon>
    </lineage>
</organism>
<feature type="domain" description="Glycosyltransferase 2-like" evidence="2">
    <location>
        <begin position="10"/>
        <end position="96"/>
    </location>
</feature>
<dbReference type="Pfam" id="PF00535">
    <property type="entry name" value="Glycos_transf_2"/>
    <property type="match status" value="1"/>
</dbReference>
<name>A0ABS6IL42_9HYPH</name>
<comment type="similarity">
    <text evidence="1">Belongs to the glycosyltransferase 2 family. WaaE/KdtX subfamily.</text>
</comment>
<keyword evidence="4" id="KW-1185">Reference proteome</keyword>
<dbReference type="EMBL" id="JAHOPB010000001">
    <property type="protein sequence ID" value="MBU8875046.1"/>
    <property type="molecule type" value="Genomic_DNA"/>
</dbReference>
<dbReference type="Proteomes" id="UP000727907">
    <property type="component" value="Unassembled WGS sequence"/>
</dbReference>
<reference evidence="3 4" key="1">
    <citation type="submission" date="2021-06" db="EMBL/GenBank/DDBJ databases">
        <authorList>
            <person name="Lee D.H."/>
        </authorList>
    </citation>
    <scope>NUCLEOTIDE SEQUENCE [LARGE SCALE GENOMIC DNA]</scope>
    <source>
        <strain evidence="3 4">MMS21-HV4-11</strain>
    </source>
</reference>
<dbReference type="CDD" id="cd02511">
    <property type="entry name" value="Beta4Glucosyltransferase"/>
    <property type="match status" value="1"/>
</dbReference>
<protein>
    <submittedName>
        <fullName evidence="3">Glycosyltransferase family 2 protein</fullName>
    </submittedName>
</protein>
<dbReference type="InterPro" id="IPR001173">
    <property type="entry name" value="Glyco_trans_2-like"/>
</dbReference>
<evidence type="ECO:0000259" key="2">
    <source>
        <dbReference type="Pfam" id="PF00535"/>
    </source>
</evidence>
<sequence length="264" mass="29873">MDRDLVTPLLITFNEIANIERTLAKLDWARRIVVIDSGSTDGTLDVLAKDPRIEVIHRPFDSFAEQCNFGLAQIRTDWVLSLDADYELSDGFVPELESLQPAAEDVGYRAAFVYRIHGHALRGTLYPPRAVLYRVAGARYENEGHGHRIRLQGRVSNLRSAIYHDDRKPLSRWLGSQLKYAAREAVHLLETPRERLGRVDRIRLMGWPAPILVLGYVLFAKGAVLDGKAGWFYAFQRLLAEVLLALELLDRRLSAAQGFSRPGQ</sequence>
<comment type="caution">
    <text evidence="3">The sequence shown here is derived from an EMBL/GenBank/DDBJ whole genome shotgun (WGS) entry which is preliminary data.</text>
</comment>
<accession>A0ABS6IL42</accession>
<dbReference type="RefSeq" id="WP_216961671.1">
    <property type="nucleotide sequence ID" value="NZ_JAHOPB010000001.1"/>
</dbReference>